<dbReference type="PANTHER" id="PTHR42786">
    <property type="entry name" value="TRNA/RRNA METHYLTRANSFERASE"/>
    <property type="match status" value="1"/>
</dbReference>
<comment type="caution">
    <text evidence="6">The sequence shown here is derived from an EMBL/GenBank/DDBJ whole genome shotgun (WGS) entry which is preliminary data.</text>
</comment>
<evidence type="ECO:0000256" key="3">
    <source>
        <dbReference type="ARBA" id="ARBA00022679"/>
    </source>
</evidence>
<dbReference type="SUPFAM" id="SSF75217">
    <property type="entry name" value="alpha/beta knot"/>
    <property type="match status" value="1"/>
</dbReference>
<comment type="similarity">
    <text evidence="1">Belongs to the class IV-like SAM-binding methyltransferase superfamily. RNA methyltransferase TrmH family.</text>
</comment>
<dbReference type="Pfam" id="PF00588">
    <property type="entry name" value="SpoU_methylase"/>
    <property type="match status" value="1"/>
</dbReference>
<name>A0A7Y0SK29_VIBPH</name>
<dbReference type="Proteomes" id="UP000518904">
    <property type="component" value="Unassembled WGS sequence"/>
</dbReference>
<organism evidence="6 7">
    <name type="scientific">Vibrio parahaemolyticus</name>
    <dbReference type="NCBI Taxonomy" id="670"/>
    <lineage>
        <taxon>Bacteria</taxon>
        <taxon>Pseudomonadati</taxon>
        <taxon>Pseudomonadota</taxon>
        <taxon>Gammaproteobacteria</taxon>
        <taxon>Vibrionales</taxon>
        <taxon>Vibrionaceae</taxon>
        <taxon>Vibrio</taxon>
    </lineage>
</organism>
<dbReference type="EMBL" id="JABCLB010001966">
    <property type="protein sequence ID" value="NMU84633.1"/>
    <property type="molecule type" value="Genomic_DNA"/>
</dbReference>
<keyword evidence="3 6" id="KW-0808">Transferase</keyword>
<keyword evidence="2 6" id="KW-0489">Methyltransferase</keyword>
<accession>A0A7Y0SK29</accession>
<reference evidence="6 7" key="1">
    <citation type="submission" date="2020-04" db="EMBL/GenBank/DDBJ databases">
        <title>Whole-genome sequencing of Vibrio spp. from China reveals different genetic environments of blaCTX-M-14 among diverse lineages.</title>
        <authorList>
            <person name="Zheng Z."/>
            <person name="Ye L."/>
            <person name="Chen S."/>
        </authorList>
    </citation>
    <scope>NUCLEOTIDE SEQUENCE [LARGE SCALE GENOMIC DNA]</scope>
    <source>
        <strain evidence="6 7">Vb0551</strain>
    </source>
</reference>
<dbReference type="GO" id="GO:0002128">
    <property type="term" value="P:tRNA nucleoside ribose methylation"/>
    <property type="evidence" value="ECO:0007669"/>
    <property type="project" value="TreeGrafter"/>
</dbReference>
<dbReference type="GO" id="GO:0008173">
    <property type="term" value="F:RNA methyltransferase activity"/>
    <property type="evidence" value="ECO:0007669"/>
    <property type="project" value="InterPro"/>
</dbReference>
<evidence type="ECO:0000256" key="4">
    <source>
        <dbReference type="ARBA" id="ARBA00022691"/>
    </source>
</evidence>
<evidence type="ECO:0000256" key="1">
    <source>
        <dbReference type="ARBA" id="ARBA00007228"/>
    </source>
</evidence>
<feature type="domain" description="tRNA/rRNA methyltransferase SpoU type" evidence="5">
    <location>
        <begin position="5"/>
        <end position="73"/>
    </location>
</feature>
<dbReference type="PANTHER" id="PTHR42786:SF2">
    <property type="entry name" value="TRNA (CYTIDINE_URIDINE-2'-O-)-METHYLTRANSFERASE TRMJ"/>
    <property type="match status" value="1"/>
</dbReference>
<proteinExistence type="inferred from homology"/>
<protein>
    <submittedName>
        <fullName evidence="6">tRNA (Cytosine(32)/uridine(32)-2'-O)-methyltransferase TrmJ</fullName>
    </submittedName>
</protein>
<evidence type="ECO:0000256" key="2">
    <source>
        <dbReference type="ARBA" id="ARBA00022603"/>
    </source>
</evidence>
<feature type="non-terminal residue" evidence="6">
    <location>
        <position position="77"/>
    </location>
</feature>
<dbReference type="InterPro" id="IPR001537">
    <property type="entry name" value="SpoU_MeTrfase"/>
</dbReference>
<dbReference type="InterPro" id="IPR029028">
    <property type="entry name" value="Alpha/beta_knot_MTases"/>
</dbReference>
<dbReference type="InterPro" id="IPR029026">
    <property type="entry name" value="tRNA_m1G_MTases_N"/>
</dbReference>
<keyword evidence="4" id="KW-0949">S-adenosyl-L-methionine</keyword>
<gene>
    <name evidence="6" type="ORF">HKB16_17325</name>
</gene>
<dbReference type="GO" id="GO:0005829">
    <property type="term" value="C:cytosol"/>
    <property type="evidence" value="ECO:0007669"/>
    <property type="project" value="TreeGrafter"/>
</dbReference>
<dbReference type="InterPro" id="IPR004384">
    <property type="entry name" value="RNA_MeTrfase_TrmJ/LasT"/>
</dbReference>
<evidence type="ECO:0000313" key="6">
    <source>
        <dbReference type="EMBL" id="NMU84633.1"/>
    </source>
</evidence>
<dbReference type="GO" id="GO:0003723">
    <property type="term" value="F:RNA binding"/>
    <property type="evidence" value="ECO:0007669"/>
    <property type="project" value="InterPro"/>
</dbReference>
<dbReference type="AlphaFoldDB" id="A0A7Y0SK29"/>
<sequence length="77" mass="7832">MLDQVKIVLVGTSHSGNIGSAARAMKVMGLNQLVLVDPQCEVDEQTLALAAGAGDIAQNAKIVGTLEAAVEDCGLVV</sequence>
<evidence type="ECO:0000259" key="5">
    <source>
        <dbReference type="Pfam" id="PF00588"/>
    </source>
</evidence>
<evidence type="ECO:0000313" key="7">
    <source>
        <dbReference type="Proteomes" id="UP000518904"/>
    </source>
</evidence>
<dbReference type="Gene3D" id="3.40.1280.10">
    <property type="match status" value="1"/>
</dbReference>